<evidence type="ECO:0000313" key="1">
    <source>
        <dbReference type="EMBL" id="JAH79329.1"/>
    </source>
</evidence>
<organism evidence="1">
    <name type="scientific">Anguilla anguilla</name>
    <name type="common">European freshwater eel</name>
    <name type="synonym">Muraena anguilla</name>
    <dbReference type="NCBI Taxonomy" id="7936"/>
    <lineage>
        <taxon>Eukaryota</taxon>
        <taxon>Metazoa</taxon>
        <taxon>Chordata</taxon>
        <taxon>Craniata</taxon>
        <taxon>Vertebrata</taxon>
        <taxon>Euteleostomi</taxon>
        <taxon>Actinopterygii</taxon>
        <taxon>Neopterygii</taxon>
        <taxon>Teleostei</taxon>
        <taxon>Anguilliformes</taxon>
        <taxon>Anguillidae</taxon>
        <taxon>Anguilla</taxon>
    </lineage>
</organism>
<accession>A0A0E9VMI4</accession>
<protein>
    <submittedName>
        <fullName evidence="1">Uncharacterized protein</fullName>
    </submittedName>
</protein>
<proteinExistence type="predicted"/>
<reference evidence="1" key="1">
    <citation type="submission" date="2014-11" db="EMBL/GenBank/DDBJ databases">
        <authorList>
            <person name="Amaro Gonzalez C."/>
        </authorList>
    </citation>
    <scope>NUCLEOTIDE SEQUENCE</scope>
</reference>
<dbReference type="AlphaFoldDB" id="A0A0E9VMI4"/>
<sequence length="30" mass="3600">MYRLMLDVVCISLQNNEAHFISLRCFHSQM</sequence>
<dbReference type="EMBL" id="GBXM01029248">
    <property type="protein sequence ID" value="JAH79329.1"/>
    <property type="molecule type" value="Transcribed_RNA"/>
</dbReference>
<name>A0A0E9VMI4_ANGAN</name>
<reference evidence="1" key="2">
    <citation type="journal article" date="2015" name="Fish Shellfish Immunol.">
        <title>Early steps in the European eel (Anguilla anguilla)-Vibrio vulnificus interaction in the gills: Role of the RtxA13 toxin.</title>
        <authorList>
            <person name="Callol A."/>
            <person name="Pajuelo D."/>
            <person name="Ebbesson L."/>
            <person name="Teles M."/>
            <person name="MacKenzie S."/>
            <person name="Amaro C."/>
        </authorList>
    </citation>
    <scope>NUCLEOTIDE SEQUENCE</scope>
</reference>